<keyword evidence="4" id="KW-1185">Reference proteome</keyword>
<dbReference type="PANTHER" id="PTHR46268:SF15">
    <property type="entry name" value="UNIVERSAL STRESS PROTEIN HP_0031"/>
    <property type="match status" value="1"/>
</dbReference>
<dbReference type="InterPro" id="IPR014729">
    <property type="entry name" value="Rossmann-like_a/b/a_fold"/>
</dbReference>
<comment type="similarity">
    <text evidence="1">Belongs to the universal stress protein A family.</text>
</comment>
<dbReference type="EMBL" id="FZOD01000007">
    <property type="protein sequence ID" value="SNS31362.1"/>
    <property type="molecule type" value="Genomic_DNA"/>
</dbReference>
<dbReference type="CDD" id="cd00293">
    <property type="entry name" value="USP-like"/>
    <property type="match status" value="1"/>
</dbReference>
<dbReference type="PANTHER" id="PTHR46268">
    <property type="entry name" value="STRESS RESPONSE PROTEIN NHAX"/>
    <property type="match status" value="1"/>
</dbReference>
<dbReference type="RefSeq" id="WP_089206907.1">
    <property type="nucleotide sequence ID" value="NZ_FZOD01000007.1"/>
</dbReference>
<evidence type="ECO:0000259" key="2">
    <source>
        <dbReference type="Pfam" id="PF00582"/>
    </source>
</evidence>
<evidence type="ECO:0000256" key="1">
    <source>
        <dbReference type="ARBA" id="ARBA00008791"/>
    </source>
</evidence>
<organism evidence="3 4">
    <name type="scientific">Streptosporangium subroseum</name>
    <dbReference type="NCBI Taxonomy" id="106412"/>
    <lineage>
        <taxon>Bacteria</taxon>
        <taxon>Bacillati</taxon>
        <taxon>Actinomycetota</taxon>
        <taxon>Actinomycetes</taxon>
        <taxon>Streptosporangiales</taxon>
        <taxon>Streptosporangiaceae</taxon>
        <taxon>Streptosporangium</taxon>
    </lineage>
</organism>
<accession>A0A239DH65</accession>
<protein>
    <submittedName>
        <fullName evidence="3">Nucleotide-binding universal stress protein, UspA family</fullName>
    </submittedName>
</protein>
<dbReference type="Pfam" id="PF00582">
    <property type="entry name" value="Usp"/>
    <property type="match status" value="1"/>
</dbReference>
<evidence type="ECO:0000313" key="4">
    <source>
        <dbReference type="Proteomes" id="UP000198282"/>
    </source>
</evidence>
<feature type="domain" description="UspA" evidence="2">
    <location>
        <begin position="1"/>
        <end position="136"/>
    </location>
</feature>
<sequence>MYKHILTAIDSSPRGDRVLDAVEYLAGVTGADVQVLHAEEREIFADQVVDLETDEEARAIVDRAVARLRGAGITAEGEVVHILREGVPDNILARARELGSDLIVLGPRHHGRLGALLGASVSHEVSLQASVSLLLVV</sequence>
<dbReference type="SUPFAM" id="SSF52402">
    <property type="entry name" value="Adenine nucleotide alpha hydrolases-like"/>
    <property type="match status" value="1"/>
</dbReference>
<evidence type="ECO:0000313" key="3">
    <source>
        <dbReference type="EMBL" id="SNS31362.1"/>
    </source>
</evidence>
<dbReference type="Proteomes" id="UP000198282">
    <property type="component" value="Unassembled WGS sequence"/>
</dbReference>
<reference evidence="3 4" key="1">
    <citation type="submission" date="2017-06" db="EMBL/GenBank/DDBJ databases">
        <authorList>
            <person name="Kim H.J."/>
            <person name="Triplett B.A."/>
        </authorList>
    </citation>
    <scope>NUCLEOTIDE SEQUENCE [LARGE SCALE GENOMIC DNA]</scope>
    <source>
        <strain evidence="3 4">CGMCC 4.2132</strain>
    </source>
</reference>
<dbReference type="PRINTS" id="PR01438">
    <property type="entry name" value="UNVRSLSTRESS"/>
</dbReference>
<dbReference type="AlphaFoldDB" id="A0A239DH65"/>
<dbReference type="InterPro" id="IPR006015">
    <property type="entry name" value="Universal_stress_UspA"/>
</dbReference>
<gene>
    <name evidence="3" type="ORF">SAMN05216276_1007120</name>
</gene>
<dbReference type="Gene3D" id="3.40.50.620">
    <property type="entry name" value="HUPs"/>
    <property type="match status" value="1"/>
</dbReference>
<dbReference type="OrthoDB" id="9792500at2"/>
<proteinExistence type="inferred from homology"/>
<dbReference type="InterPro" id="IPR006016">
    <property type="entry name" value="UspA"/>
</dbReference>
<name>A0A239DH65_9ACTN</name>